<sequence length="385" mass="43860">MSRRSDDQQASDPRGFNHGEEDYAAASSADSPRGIKRIRHKTPPRGTIRPPENKKRKISCSTTSSDNCHTVAEAREEGPSLSDLTEELCGPAYKDYCKCDDPQDPVSLQRIWIEHEDGTRRASDDIDFLFSYWEDDKFVRGFSITTLQFMLRQPRPILHPVSRQVIQDGVLERAERMVKLLEASGAIEPITVRDLATLPQKELTRRDMQHLSLEVWQLLGRQSVYVEEDTLVDMDRTQILMLNSELRSMFTENFTEDQRRQFFPPDGRPFMKIHEALMGGGEDIPTSLRTLSAVQGILKDLRTILTNAPDNMKFMVTYVIVGALAVVSGPIRSRYMTGLSHSFEISPADVHYDDDEYSSSDSDEGDYVGHEDEDDSERDDLDDEF</sequence>
<reference evidence="2 3" key="1">
    <citation type="submission" date="2008-07" db="EMBL/GenBank/DDBJ databases">
        <authorList>
            <person name="El-Sayed N."/>
            <person name="Caler E."/>
            <person name="Inman J."/>
            <person name="Amedeo P."/>
            <person name="Hass B."/>
            <person name="Wortman J."/>
        </authorList>
    </citation>
    <scope>NUCLEOTIDE SEQUENCE [LARGE SCALE GENOMIC DNA]</scope>
    <source>
        <strain evidence="3">ATCC 50983 / TXsc</strain>
    </source>
</reference>
<dbReference type="OMA" id="IWIEHED"/>
<dbReference type="AlphaFoldDB" id="C5KT27"/>
<evidence type="ECO:0000313" key="2">
    <source>
        <dbReference type="EMBL" id="EER12377.1"/>
    </source>
</evidence>
<dbReference type="GeneID" id="9057577"/>
<protein>
    <submittedName>
        <fullName evidence="2">Uncharacterized protein</fullName>
    </submittedName>
</protein>
<evidence type="ECO:0000256" key="1">
    <source>
        <dbReference type="SAM" id="MobiDB-lite"/>
    </source>
</evidence>
<feature type="region of interest" description="Disordered" evidence="1">
    <location>
        <begin position="1"/>
        <end position="66"/>
    </location>
</feature>
<evidence type="ECO:0000313" key="3">
    <source>
        <dbReference type="Proteomes" id="UP000007800"/>
    </source>
</evidence>
<dbReference type="RefSeq" id="XP_002780582.1">
    <property type="nucleotide sequence ID" value="XM_002780536.1"/>
</dbReference>
<feature type="compositionally biased region" description="Acidic residues" evidence="1">
    <location>
        <begin position="352"/>
        <end position="385"/>
    </location>
</feature>
<organism evidence="3">
    <name type="scientific">Perkinsus marinus (strain ATCC 50983 / TXsc)</name>
    <dbReference type="NCBI Taxonomy" id="423536"/>
    <lineage>
        <taxon>Eukaryota</taxon>
        <taxon>Sar</taxon>
        <taxon>Alveolata</taxon>
        <taxon>Perkinsozoa</taxon>
        <taxon>Perkinsea</taxon>
        <taxon>Perkinsida</taxon>
        <taxon>Perkinsidae</taxon>
        <taxon>Perkinsus</taxon>
    </lineage>
</organism>
<keyword evidence="3" id="KW-1185">Reference proteome</keyword>
<dbReference type="OrthoDB" id="431278at2759"/>
<proteinExistence type="predicted"/>
<dbReference type="InParanoid" id="C5KT27"/>
<accession>C5KT27</accession>
<dbReference type="Proteomes" id="UP000007800">
    <property type="component" value="Unassembled WGS sequence"/>
</dbReference>
<feature type="compositionally biased region" description="Basic residues" evidence="1">
    <location>
        <begin position="34"/>
        <end position="43"/>
    </location>
</feature>
<feature type="region of interest" description="Disordered" evidence="1">
    <location>
        <begin position="350"/>
        <end position="385"/>
    </location>
</feature>
<name>C5KT27_PERM5</name>
<gene>
    <name evidence="2" type="ORF">Pmar_PMAR001176</name>
</gene>
<dbReference type="EMBL" id="GG676168">
    <property type="protein sequence ID" value="EER12377.1"/>
    <property type="molecule type" value="Genomic_DNA"/>
</dbReference>